<comment type="caution">
    <text evidence="1">The sequence shown here is derived from an EMBL/GenBank/DDBJ whole genome shotgun (WGS) entry which is preliminary data.</text>
</comment>
<dbReference type="InterPro" id="IPR036249">
    <property type="entry name" value="Thioredoxin-like_sf"/>
</dbReference>
<gene>
    <name evidence="1" type="ORF">A1507_12850</name>
</gene>
<evidence type="ECO:0000313" key="2">
    <source>
        <dbReference type="Proteomes" id="UP000077857"/>
    </source>
</evidence>
<dbReference type="RefSeq" id="WP_064040600.1">
    <property type="nucleotide sequence ID" value="NZ_LUUJ01000080.1"/>
</dbReference>
<dbReference type="Pfam" id="PF05768">
    <property type="entry name" value="Glrx-like"/>
    <property type="match status" value="1"/>
</dbReference>
<dbReference type="SUPFAM" id="SSF52833">
    <property type="entry name" value="Thioredoxin-like"/>
    <property type="match status" value="1"/>
</dbReference>
<dbReference type="Proteomes" id="UP000077857">
    <property type="component" value="Unassembled WGS sequence"/>
</dbReference>
<organism evidence="1 2">
    <name type="scientific">Methylomonas koyamae</name>
    <dbReference type="NCBI Taxonomy" id="702114"/>
    <lineage>
        <taxon>Bacteria</taxon>
        <taxon>Pseudomonadati</taxon>
        <taxon>Pseudomonadota</taxon>
        <taxon>Gammaproteobacteria</taxon>
        <taxon>Methylococcales</taxon>
        <taxon>Methylococcaceae</taxon>
        <taxon>Methylomonas</taxon>
    </lineage>
</organism>
<dbReference type="Gene3D" id="3.40.30.10">
    <property type="entry name" value="Glutaredoxin"/>
    <property type="match status" value="1"/>
</dbReference>
<proteinExistence type="predicted"/>
<protein>
    <recommendedName>
        <fullName evidence="3">Glutaredoxin</fullName>
    </recommendedName>
</protein>
<evidence type="ECO:0000313" key="1">
    <source>
        <dbReference type="EMBL" id="OAI15711.1"/>
    </source>
</evidence>
<name>A0A177ND01_9GAMM</name>
<dbReference type="EMBL" id="LUUJ01000080">
    <property type="protein sequence ID" value="OAI15711.1"/>
    <property type="molecule type" value="Genomic_DNA"/>
</dbReference>
<sequence>MADFILYGTEGCHLCEEAEQIVRLVGLDFDTQDIIEDEGLQQRYGVKIPVLAHRDGGLELHWPFGPEQVLWLAAQVRA</sequence>
<dbReference type="AlphaFoldDB" id="A0A177ND01"/>
<evidence type="ECO:0008006" key="3">
    <source>
        <dbReference type="Google" id="ProtNLM"/>
    </source>
</evidence>
<dbReference type="InterPro" id="IPR008554">
    <property type="entry name" value="Glutaredoxin-like"/>
</dbReference>
<dbReference type="OrthoDB" id="8537427at2"/>
<accession>A0A177ND01</accession>
<reference evidence="1 2" key="1">
    <citation type="submission" date="2016-03" db="EMBL/GenBank/DDBJ databases">
        <authorList>
            <person name="Ploux O."/>
        </authorList>
    </citation>
    <scope>NUCLEOTIDE SEQUENCE [LARGE SCALE GENOMIC DNA]</scope>
    <source>
        <strain evidence="1 2">R-45378</strain>
    </source>
</reference>